<feature type="region of interest" description="Disordered" evidence="1">
    <location>
        <begin position="101"/>
        <end position="126"/>
    </location>
</feature>
<reference evidence="2" key="1">
    <citation type="submission" date="2023-03" db="EMBL/GenBank/DDBJ databases">
        <title>Andean soil-derived lignocellulolytic bacterial consortium as a source of novel taxa and putative plastic-active enzymes.</title>
        <authorList>
            <person name="Diaz-Garcia L."/>
            <person name="Chuvochina M."/>
            <person name="Feuerriegel G."/>
            <person name="Bunk B."/>
            <person name="Sproer C."/>
            <person name="Streit W.R."/>
            <person name="Rodriguez L.M."/>
            <person name="Overmann J."/>
            <person name="Jimenez D.J."/>
        </authorList>
    </citation>
    <scope>NUCLEOTIDE SEQUENCE</scope>
    <source>
        <strain evidence="2">MAG 2441</strain>
    </source>
</reference>
<organism evidence="2 3">
    <name type="scientific">Candidatus Cohnella colombiensis</name>
    <dbReference type="NCBI Taxonomy" id="3121368"/>
    <lineage>
        <taxon>Bacteria</taxon>
        <taxon>Bacillati</taxon>
        <taxon>Bacillota</taxon>
        <taxon>Bacilli</taxon>
        <taxon>Bacillales</taxon>
        <taxon>Paenibacillaceae</taxon>
        <taxon>Cohnella</taxon>
    </lineage>
</organism>
<evidence type="ECO:0000313" key="2">
    <source>
        <dbReference type="EMBL" id="WEK53320.1"/>
    </source>
</evidence>
<sequence>MSNNNDVVIIELDRPRELRFGHKALKRIQALMGKSMEEMSEEDIDFGQIEEIFLYGLQRDAREHGETLTLDMMEDILDFAVSEAYLIMKMYEAMNKAMGSVGGNAQAVGKPPATRKTASRGTGKSR</sequence>
<dbReference type="EMBL" id="CP119317">
    <property type="protein sequence ID" value="WEK53320.1"/>
    <property type="molecule type" value="Genomic_DNA"/>
</dbReference>
<evidence type="ECO:0000256" key="1">
    <source>
        <dbReference type="SAM" id="MobiDB-lite"/>
    </source>
</evidence>
<evidence type="ECO:0008006" key="4">
    <source>
        <dbReference type="Google" id="ProtNLM"/>
    </source>
</evidence>
<accession>A0AA95JF43</accession>
<proteinExistence type="predicted"/>
<dbReference type="Proteomes" id="UP001178662">
    <property type="component" value="Chromosome"/>
</dbReference>
<dbReference type="AlphaFoldDB" id="A0AA95JF43"/>
<name>A0AA95JF43_9BACL</name>
<evidence type="ECO:0000313" key="3">
    <source>
        <dbReference type="Proteomes" id="UP001178662"/>
    </source>
</evidence>
<gene>
    <name evidence="2" type="ORF">P0Y55_12055</name>
</gene>
<protein>
    <recommendedName>
        <fullName evidence="4">Tail assembly chaperone</fullName>
    </recommendedName>
</protein>
<keyword evidence="3" id="KW-1185">Reference proteome</keyword>